<dbReference type="RefSeq" id="WP_289544329.1">
    <property type="nucleotide sequence ID" value="NZ_JAUDDZ010000002.1"/>
</dbReference>
<accession>A0ABT7V7B0</accession>
<protein>
    <recommendedName>
        <fullName evidence="4">Hydrolase</fullName>
    </recommendedName>
</protein>
<dbReference type="EMBL" id="JAUDDZ010000002">
    <property type="protein sequence ID" value="MDM8274385.1"/>
    <property type="molecule type" value="Genomic_DNA"/>
</dbReference>
<dbReference type="InterPro" id="IPR013785">
    <property type="entry name" value="Aldolase_TIM"/>
</dbReference>
<sequence length="342" mass="36340">MSLEDMPAATPSDNTDVDMPSPSPEPPLRVPAELSEDIVAAVDFSEIELSPELTEAPHVVTPVGVLPLEPSPIEGTLRKAALRVPDEIEEASGFSLFGRRIKSMLYSTDVAVIRNANADAVFAVYPFTAQPAITQALLTAAECPVFVGVGGGTTQGKRSVQLAAVSEMQGAAGVIVNSPASAEMVSQIVSIVDIPVIATVVRADDAEAKVSAGAKIINVAASRDTPTVLRQLRERFPTLPLIATGGKSAESVMETIRAGANAIIWTPPSAQMLQADMMQRYRKLEGEGEHPVPSIDPISAGEVNPLEARSDIPFPDDAIDNIAAEPEQKTGFPHFFFRNRKR</sequence>
<comment type="caution">
    <text evidence="2">The sequence shown here is derived from an EMBL/GenBank/DDBJ whole genome shotgun (WGS) entry which is preliminary data.</text>
</comment>
<evidence type="ECO:0000313" key="3">
    <source>
        <dbReference type="Proteomes" id="UP001529421"/>
    </source>
</evidence>
<evidence type="ECO:0000313" key="2">
    <source>
        <dbReference type="EMBL" id="MDM8274385.1"/>
    </source>
</evidence>
<organism evidence="2 3">
    <name type="scientific">Enorma phocaeensis</name>
    <dbReference type="NCBI Taxonomy" id="1871019"/>
    <lineage>
        <taxon>Bacteria</taxon>
        <taxon>Bacillati</taxon>
        <taxon>Actinomycetota</taxon>
        <taxon>Coriobacteriia</taxon>
        <taxon>Coriobacteriales</taxon>
        <taxon>Coriobacteriaceae</taxon>
        <taxon>Enorma</taxon>
    </lineage>
</organism>
<keyword evidence="3" id="KW-1185">Reference proteome</keyword>
<evidence type="ECO:0000256" key="1">
    <source>
        <dbReference type="SAM" id="MobiDB-lite"/>
    </source>
</evidence>
<gene>
    <name evidence="2" type="ORF">QUW28_02555</name>
</gene>
<reference evidence="2 3" key="2">
    <citation type="submission" date="2023-06" db="EMBL/GenBank/DDBJ databases">
        <authorList>
            <person name="Zeman M."/>
            <person name="Kubasova T."/>
            <person name="Jahodarova E."/>
            <person name="Nykrynova M."/>
            <person name="Rychlik I."/>
        </authorList>
    </citation>
    <scope>NUCLEOTIDE SEQUENCE [LARGE SCALE GENOMIC DNA]</scope>
    <source>
        <strain evidence="2 3">154_Feed</strain>
    </source>
</reference>
<proteinExistence type="predicted"/>
<name>A0ABT7V7B0_9ACTN</name>
<evidence type="ECO:0008006" key="4">
    <source>
        <dbReference type="Google" id="ProtNLM"/>
    </source>
</evidence>
<feature type="region of interest" description="Disordered" evidence="1">
    <location>
        <begin position="1"/>
        <end position="30"/>
    </location>
</feature>
<dbReference type="SUPFAM" id="SSF51412">
    <property type="entry name" value="Inosine monophosphate dehydrogenase (IMPDH)"/>
    <property type="match status" value="1"/>
</dbReference>
<dbReference type="Proteomes" id="UP001529421">
    <property type="component" value="Unassembled WGS sequence"/>
</dbReference>
<reference evidence="3" key="1">
    <citation type="submission" date="2023-06" db="EMBL/GenBank/DDBJ databases">
        <title>Identification and characterization of horizontal gene transfer across gut microbiota members of farm animals based on homology search.</title>
        <authorList>
            <person name="Zeman M."/>
            <person name="Kubasova T."/>
            <person name="Jahodarova E."/>
            <person name="Nykrynova M."/>
            <person name="Rychlik I."/>
        </authorList>
    </citation>
    <scope>NUCLEOTIDE SEQUENCE [LARGE SCALE GENOMIC DNA]</scope>
    <source>
        <strain evidence="3">154_Feed</strain>
    </source>
</reference>
<dbReference type="Gene3D" id="3.20.20.70">
    <property type="entry name" value="Aldolase class I"/>
    <property type="match status" value="1"/>
</dbReference>